<proteinExistence type="inferred from homology"/>
<keyword evidence="7" id="KW-0998">Cell outer membrane</keyword>
<keyword evidence="6" id="KW-0472">Membrane</keyword>
<evidence type="ECO:0000256" key="4">
    <source>
        <dbReference type="ARBA" id="ARBA00022452"/>
    </source>
</evidence>
<organism evidence="8 9">
    <name type="scientific">Fibrobacter intestinalis</name>
    <dbReference type="NCBI Taxonomy" id="28122"/>
    <lineage>
        <taxon>Bacteria</taxon>
        <taxon>Pseudomonadati</taxon>
        <taxon>Fibrobacterota</taxon>
        <taxon>Fibrobacteria</taxon>
        <taxon>Fibrobacterales</taxon>
        <taxon>Fibrobacteraceae</taxon>
        <taxon>Fibrobacter</taxon>
    </lineage>
</organism>
<dbReference type="GO" id="GO:1990281">
    <property type="term" value="C:efflux pump complex"/>
    <property type="evidence" value="ECO:0007669"/>
    <property type="project" value="TreeGrafter"/>
</dbReference>
<dbReference type="InterPro" id="IPR051906">
    <property type="entry name" value="TolC-like"/>
</dbReference>
<evidence type="ECO:0000256" key="2">
    <source>
        <dbReference type="ARBA" id="ARBA00007613"/>
    </source>
</evidence>
<reference evidence="9" key="1">
    <citation type="submission" date="2016-11" db="EMBL/GenBank/DDBJ databases">
        <authorList>
            <person name="Varghese N."/>
            <person name="Submissions S."/>
        </authorList>
    </citation>
    <scope>NUCLEOTIDE SEQUENCE [LARGE SCALE GENOMIC DNA]</scope>
    <source>
        <strain evidence="9">UWOS</strain>
    </source>
</reference>
<dbReference type="InterPro" id="IPR003423">
    <property type="entry name" value="OMP_efflux"/>
</dbReference>
<dbReference type="GO" id="GO:0015288">
    <property type="term" value="F:porin activity"/>
    <property type="evidence" value="ECO:0007669"/>
    <property type="project" value="TreeGrafter"/>
</dbReference>
<accession>A0A1M6UCL5</accession>
<dbReference type="Proteomes" id="UP000184275">
    <property type="component" value="Unassembled WGS sequence"/>
</dbReference>
<evidence type="ECO:0000256" key="7">
    <source>
        <dbReference type="ARBA" id="ARBA00023237"/>
    </source>
</evidence>
<name>A0A1M6UCL5_9BACT</name>
<evidence type="ECO:0000256" key="3">
    <source>
        <dbReference type="ARBA" id="ARBA00022448"/>
    </source>
</evidence>
<dbReference type="AlphaFoldDB" id="A0A1M6UCL5"/>
<gene>
    <name evidence="8" type="ORF">SAMN05720469_11350</name>
</gene>
<comment type="subcellular location">
    <subcellularLocation>
        <location evidence="1">Cell outer membrane</location>
    </subcellularLocation>
</comment>
<evidence type="ECO:0000256" key="1">
    <source>
        <dbReference type="ARBA" id="ARBA00004442"/>
    </source>
</evidence>
<keyword evidence="5" id="KW-0812">Transmembrane</keyword>
<evidence type="ECO:0000256" key="6">
    <source>
        <dbReference type="ARBA" id="ARBA00023136"/>
    </source>
</evidence>
<dbReference type="Pfam" id="PF02321">
    <property type="entry name" value="OEP"/>
    <property type="match status" value="2"/>
</dbReference>
<keyword evidence="9" id="KW-1185">Reference proteome</keyword>
<dbReference type="PANTHER" id="PTHR30026">
    <property type="entry name" value="OUTER MEMBRANE PROTEIN TOLC"/>
    <property type="match status" value="1"/>
</dbReference>
<keyword evidence="4" id="KW-1134">Transmembrane beta strand</keyword>
<dbReference type="Gene3D" id="1.20.1600.10">
    <property type="entry name" value="Outer membrane efflux proteins (OEP)"/>
    <property type="match status" value="1"/>
</dbReference>
<evidence type="ECO:0000256" key="5">
    <source>
        <dbReference type="ARBA" id="ARBA00022692"/>
    </source>
</evidence>
<dbReference type="PANTHER" id="PTHR30026:SF20">
    <property type="entry name" value="OUTER MEMBRANE PROTEIN TOLC"/>
    <property type="match status" value="1"/>
</dbReference>
<evidence type="ECO:0000313" key="8">
    <source>
        <dbReference type="EMBL" id="SHK66917.1"/>
    </source>
</evidence>
<keyword evidence="3" id="KW-0813">Transport</keyword>
<dbReference type="SUPFAM" id="SSF56954">
    <property type="entry name" value="Outer membrane efflux proteins (OEP)"/>
    <property type="match status" value="1"/>
</dbReference>
<sequence length="443" mass="48586">MQRTSAIGHLNGVKRRIGMLFLCMCFGRALAWDAFSLEDCVKMVRERSLDVESAKLSERASEASLLSSQASGRPTLSAHINQSLYDTPFDGMSQDHYRLNVGLSGSYKIWDGGQTSASVESRQLLLKASRYNTELAVLNVQERVMNSFVNLLAAKESRIIADSALVLSDSLVALNERLLEAGTITRSDLALVKSDAAQAKVKQISSAQAERIALTDLRQLLEFSRTDSLNLEAPQTEYEKPEDMGAIPSFANVMAEVKKNHPGLTSDSLQVQAASKEEEIAHSNNSISVTLGAEASSGFQAWKSDRYARQAKNGYTHSISLGINIPIIDGGTTSAKVLSAQVETERARVAQRETEKSLEDSMEQLYLQAENADASWNAALANLESAQESYAVAVEQRNVGLITFTDFLEQKNNLLNAKSTLIQAKYTSILARNLLELYMGKFQ</sequence>
<dbReference type="EMBL" id="FRAW01000013">
    <property type="protein sequence ID" value="SHK66917.1"/>
    <property type="molecule type" value="Genomic_DNA"/>
</dbReference>
<evidence type="ECO:0000313" key="9">
    <source>
        <dbReference type="Proteomes" id="UP000184275"/>
    </source>
</evidence>
<comment type="similarity">
    <text evidence="2">Belongs to the outer membrane factor (OMF) (TC 1.B.17) family.</text>
</comment>
<dbReference type="GO" id="GO:0015562">
    <property type="term" value="F:efflux transmembrane transporter activity"/>
    <property type="evidence" value="ECO:0007669"/>
    <property type="project" value="InterPro"/>
</dbReference>
<dbReference type="RefSeq" id="WP_083545781.1">
    <property type="nucleotide sequence ID" value="NZ_FRAW01000013.1"/>
</dbReference>
<dbReference type="GO" id="GO:0009279">
    <property type="term" value="C:cell outer membrane"/>
    <property type="evidence" value="ECO:0007669"/>
    <property type="project" value="UniProtKB-SubCell"/>
</dbReference>
<protein>
    <submittedName>
        <fullName evidence="8">Outer membrane protein</fullName>
    </submittedName>
</protein>